<dbReference type="Pfam" id="PF17938">
    <property type="entry name" value="TetR_C_29"/>
    <property type="match status" value="1"/>
</dbReference>
<organism evidence="5 6">
    <name type="scientific">Rhodoferax mekongensis</name>
    <dbReference type="NCBI Taxonomy" id="3068341"/>
    <lineage>
        <taxon>Bacteria</taxon>
        <taxon>Pseudomonadati</taxon>
        <taxon>Pseudomonadota</taxon>
        <taxon>Betaproteobacteria</taxon>
        <taxon>Burkholderiales</taxon>
        <taxon>Comamonadaceae</taxon>
        <taxon>Rhodoferax</taxon>
    </lineage>
</organism>
<dbReference type="Proteomes" id="UP001302257">
    <property type="component" value="Chromosome"/>
</dbReference>
<dbReference type="PANTHER" id="PTHR30328:SF54">
    <property type="entry name" value="HTH-TYPE TRANSCRIPTIONAL REPRESSOR SCO4008"/>
    <property type="match status" value="1"/>
</dbReference>
<gene>
    <name evidence="5" type="ORF">RAN89_06930</name>
</gene>
<reference evidence="5 6" key="1">
    <citation type="submission" date="2023-08" db="EMBL/GenBank/DDBJ databases">
        <title>Rhodoferax potami sp. nov. and Rhodoferax mekongensis sp. nov., isolated from the Mekong River in Thailand.</title>
        <authorList>
            <person name="Kitikhun S."/>
            <person name="Charoenyingcharoen P."/>
            <person name="Siriarchawattana P."/>
            <person name="Likhitrattanapisal S."/>
            <person name="Nilsakha T."/>
            <person name="Chanpet A."/>
            <person name="Rattanawaree P."/>
            <person name="Ingsriswang S."/>
        </authorList>
    </citation>
    <scope>NUCLEOTIDE SEQUENCE [LARGE SCALE GENOMIC DNA]</scope>
    <source>
        <strain evidence="5 6">TBRC 17307</strain>
    </source>
</reference>
<feature type="DNA-binding region" description="H-T-H motif" evidence="2">
    <location>
        <begin position="66"/>
        <end position="85"/>
    </location>
</feature>
<keyword evidence="1 2" id="KW-0238">DNA-binding</keyword>
<dbReference type="SUPFAM" id="SSF48498">
    <property type="entry name" value="Tetracyclin repressor-like, C-terminal domain"/>
    <property type="match status" value="1"/>
</dbReference>
<name>A0ABZ0B2T3_9BURK</name>
<dbReference type="Pfam" id="PF00440">
    <property type="entry name" value="TetR_N"/>
    <property type="match status" value="1"/>
</dbReference>
<proteinExistence type="predicted"/>
<keyword evidence="6" id="KW-1185">Reference proteome</keyword>
<dbReference type="InterPro" id="IPR041474">
    <property type="entry name" value="NicS_C"/>
</dbReference>
<feature type="compositionally biased region" description="Low complexity" evidence="3">
    <location>
        <begin position="20"/>
        <end position="36"/>
    </location>
</feature>
<evidence type="ECO:0000313" key="6">
    <source>
        <dbReference type="Proteomes" id="UP001302257"/>
    </source>
</evidence>
<dbReference type="PANTHER" id="PTHR30328">
    <property type="entry name" value="TRANSCRIPTIONAL REPRESSOR"/>
    <property type="match status" value="1"/>
</dbReference>
<evidence type="ECO:0000313" key="5">
    <source>
        <dbReference type="EMBL" id="WNO06158.1"/>
    </source>
</evidence>
<dbReference type="EMBL" id="CP132507">
    <property type="protein sequence ID" value="WNO06158.1"/>
    <property type="molecule type" value="Genomic_DNA"/>
</dbReference>
<feature type="region of interest" description="Disordered" evidence="3">
    <location>
        <begin position="1"/>
        <end position="43"/>
    </location>
</feature>
<evidence type="ECO:0000256" key="1">
    <source>
        <dbReference type="ARBA" id="ARBA00023125"/>
    </source>
</evidence>
<feature type="compositionally biased region" description="Basic and acidic residues" evidence="3">
    <location>
        <begin position="1"/>
        <end position="14"/>
    </location>
</feature>
<dbReference type="Gene3D" id="1.10.357.10">
    <property type="entry name" value="Tetracycline Repressor, domain 2"/>
    <property type="match status" value="1"/>
</dbReference>
<dbReference type="PRINTS" id="PR00455">
    <property type="entry name" value="HTHTETR"/>
</dbReference>
<feature type="domain" description="HTH tetR-type" evidence="4">
    <location>
        <begin position="43"/>
        <end position="103"/>
    </location>
</feature>
<dbReference type="InterPro" id="IPR050109">
    <property type="entry name" value="HTH-type_TetR-like_transc_reg"/>
</dbReference>
<dbReference type="SUPFAM" id="SSF46689">
    <property type="entry name" value="Homeodomain-like"/>
    <property type="match status" value="1"/>
</dbReference>
<accession>A0ABZ0B2T3</accession>
<sequence length="240" mass="27038">MNELVHSNKETDKPTRRKAAASAAPAASKASGAKAPTRTNDPARTMAGILEVATKEFADKGLSGARIDAIAEATHTSKRMIYYYYGSKEGLYLAVLEESYRRMRQIEAELHLEDLEPEAALRRLVEFTFDRHADNEDFIRLVMNENIEQGTYLAQSTSIQQLNVPAIESIRRLYQRGVEQGVFREGLDPVDIHASISALTFFNVSNRHTFGLIFKDKARNARSADRRASITDMVVRFVRK</sequence>
<dbReference type="InterPro" id="IPR009057">
    <property type="entry name" value="Homeodomain-like_sf"/>
</dbReference>
<evidence type="ECO:0000256" key="3">
    <source>
        <dbReference type="SAM" id="MobiDB-lite"/>
    </source>
</evidence>
<protein>
    <submittedName>
        <fullName evidence="5">TetR/AcrR family transcriptional regulator</fullName>
    </submittedName>
</protein>
<dbReference type="PROSITE" id="PS50977">
    <property type="entry name" value="HTH_TETR_2"/>
    <property type="match status" value="1"/>
</dbReference>
<evidence type="ECO:0000259" key="4">
    <source>
        <dbReference type="PROSITE" id="PS50977"/>
    </source>
</evidence>
<dbReference type="InterPro" id="IPR001647">
    <property type="entry name" value="HTH_TetR"/>
</dbReference>
<evidence type="ECO:0000256" key="2">
    <source>
        <dbReference type="PROSITE-ProRule" id="PRU00335"/>
    </source>
</evidence>
<dbReference type="RefSeq" id="WP_313868878.1">
    <property type="nucleotide sequence ID" value="NZ_CP132507.1"/>
</dbReference>
<dbReference type="InterPro" id="IPR036271">
    <property type="entry name" value="Tet_transcr_reg_TetR-rel_C_sf"/>
</dbReference>